<dbReference type="SUPFAM" id="SSF158568">
    <property type="entry name" value="AF1862-like"/>
    <property type="match status" value="1"/>
</dbReference>
<dbReference type="Gene3D" id="1.10.520.30">
    <property type="entry name" value="AF1862-like domain"/>
    <property type="match status" value="1"/>
</dbReference>
<evidence type="ECO:0000256" key="1">
    <source>
        <dbReference type="ARBA" id="ARBA00004496"/>
    </source>
</evidence>
<name>A0A4P2PTH4_SORCE</name>
<evidence type="ECO:0000256" key="2">
    <source>
        <dbReference type="ARBA" id="ARBA00006161"/>
    </source>
</evidence>
<evidence type="ECO:0000256" key="3">
    <source>
        <dbReference type="ARBA" id="ARBA00022490"/>
    </source>
</evidence>
<dbReference type="NCBIfam" id="TIGR01881">
    <property type="entry name" value="cas_Cmr5"/>
    <property type="match status" value="1"/>
</dbReference>
<sequence>MPSLDQQRALLAHKHVSEVKKWPDEKLRKKYGGMVHRLPALVRSAGLSQALHFVSSRKSDDQKRVLEHLAAQLGHIDARIKSREALLEVVRGAPLPKYLVLTREVLACVDWYRRLVQGELGIEAGEQDDDRD</sequence>
<dbReference type="GO" id="GO:0005737">
    <property type="term" value="C:cytoplasm"/>
    <property type="evidence" value="ECO:0007669"/>
    <property type="project" value="UniProtKB-SubCell"/>
</dbReference>
<keyword evidence="4" id="KW-0051">Antiviral defense</keyword>
<accession>A0A4P2PTH4</accession>
<proteinExistence type="inferred from homology"/>
<dbReference type="CDD" id="cd09749">
    <property type="entry name" value="Cmr5_III-B"/>
    <property type="match status" value="1"/>
</dbReference>
<organism evidence="6 7">
    <name type="scientific">Sorangium cellulosum</name>
    <name type="common">Polyangium cellulosum</name>
    <dbReference type="NCBI Taxonomy" id="56"/>
    <lineage>
        <taxon>Bacteria</taxon>
        <taxon>Pseudomonadati</taxon>
        <taxon>Myxococcota</taxon>
        <taxon>Polyangia</taxon>
        <taxon>Polyangiales</taxon>
        <taxon>Polyangiaceae</taxon>
        <taxon>Sorangium</taxon>
    </lineage>
</organism>
<dbReference type="RefSeq" id="WP_129344671.1">
    <property type="nucleotide sequence ID" value="NZ_CP012670.1"/>
</dbReference>
<evidence type="ECO:0000256" key="5">
    <source>
        <dbReference type="ARBA" id="ARBA00030001"/>
    </source>
</evidence>
<reference evidence="6 7" key="1">
    <citation type="submission" date="2015-09" db="EMBL/GenBank/DDBJ databases">
        <title>Sorangium comparison.</title>
        <authorList>
            <person name="Zaburannyi N."/>
            <person name="Bunk B."/>
            <person name="Overmann J."/>
            <person name="Mueller R."/>
        </authorList>
    </citation>
    <scope>NUCLEOTIDE SEQUENCE [LARGE SCALE GENOMIC DNA]</scope>
    <source>
        <strain evidence="6 7">So ceGT47</strain>
    </source>
</reference>
<dbReference type="GO" id="GO:0051607">
    <property type="term" value="P:defense response to virus"/>
    <property type="evidence" value="ECO:0007669"/>
    <property type="project" value="UniProtKB-KW"/>
</dbReference>
<protein>
    <recommendedName>
        <fullName evidence="5">CRISPR type III-B/RAMP module-associated protein Cmr5</fullName>
    </recommendedName>
</protein>
<comment type="similarity">
    <text evidence="2">Belongs to the CRISPR system Cmr5 family.</text>
</comment>
<gene>
    <name evidence="6" type="ORF">SOCEGT47_003370</name>
</gene>
<dbReference type="InterPro" id="IPR023101">
    <property type="entry name" value="AF1862-like_dom_sf"/>
</dbReference>
<evidence type="ECO:0000313" key="6">
    <source>
        <dbReference type="EMBL" id="AUX19884.1"/>
    </source>
</evidence>
<dbReference type="OrthoDB" id="8612426at2"/>
<keyword evidence="3" id="KW-0963">Cytoplasm</keyword>
<evidence type="ECO:0000313" key="7">
    <source>
        <dbReference type="Proteomes" id="UP000295781"/>
    </source>
</evidence>
<dbReference type="Pfam" id="PF09701">
    <property type="entry name" value="Cas_Cmr5"/>
    <property type="match status" value="1"/>
</dbReference>
<dbReference type="Proteomes" id="UP000295781">
    <property type="component" value="Chromosome"/>
</dbReference>
<dbReference type="InterPro" id="IPR010160">
    <property type="entry name" value="CRISPR-assoc_prot_Cmr5"/>
</dbReference>
<comment type="subcellular location">
    <subcellularLocation>
        <location evidence="1">Cytoplasm</location>
    </subcellularLocation>
</comment>
<evidence type="ECO:0000256" key="4">
    <source>
        <dbReference type="ARBA" id="ARBA00023118"/>
    </source>
</evidence>
<dbReference type="AlphaFoldDB" id="A0A4P2PTH4"/>
<dbReference type="EMBL" id="CP012670">
    <property type="protein sequence ID" value="AUX19884.1"/>
    <property type="molecule type" value="Genomic_DNA"/>
</dbReference>